<gene>
    <name evidence="2" type="ORF">SCARUB_01547</name>
</gene>
<feature type="transmembrane region" description="Helical" evidence="1">
    <location>
        <begin position="21"/>
        <end position="43"/>
    </location>
</feature>
<reference evidence="2 3" key="1">
    <citation type="submission" date="2016-07" db="EMBL/GenBank/DDBJ databases">
        <title>Draft genome of Scalindua rubra, obtained from a brine-seawater interface in the Red Sea, sheds light on salt adaptation in anammox bacteria.</title>
        <authorList>
            <person name="Speth D.R."/>
            <person name="Lagkouvardos I."/>
            <person name="Wang Y."/>
            <person name="Qian P.-Y."/>
            <person name="Dutilh B.E."/>
            <person name="Jetten M.S."/>
        </authorList>
    </citation>
    <scope>NUCLEOTIDE SEQUENCE [LARGE SCALE GENOMIC DNA]</scope>
    <source>
        <strain evidence="2">BSI-1</strain>
    </source>
</reference>
<proteinExistence type="predicted"/>
<keyword evidence="1" id="KW-1133">Transmembrane helix</keyword>
<evidence type="ECO:0000313" key="2">
    <source>
        <dbReference type="EMBL" id="ODS33293.1"/>
    </source>
</evidence>
<keyword evidence="1" id="KW-0812">Transmembrane</keyword>
<evidence type="ECO:0000313" key="3">
    <source>
        <dbReference type="Proteomes" id="UP000094056"/>
    </source>
</evidence>
<keyword evidence="1" id="KW-0472">Membrane</keyword>
<organism evidence="2 3">
    <name type="scientific">Candidatus Scalindua rubra</name>
    <dbReference type="NCBI Taxonomy" id="1872076"/>
    <lineage>
        <taxon>Bacteria</taxon>
        <taxon>Pseudomonadati</taxon>
        <taxon>Planctomycetota</taxon>
        <taxon>Candidatus Brocadiia</taxon>
        <taxon>Candidatus Brocadiales</taxon>
        <taxon>Candidatus Scalinduaceae</taxon>
        <taxon>Candidatus Scalindua</taxon>
    </lineage>
</organism>
<dbReference type="AlphaFoldDB" id="A0A1E3XCF6"/>
<sequence length="197" mass="22092">MANNNNTTGFTKNLIDAFGRVIPWGLMLIVVICVGSTLFYAIAVKSTINKLENTMIKVRNATIGNEELLQKIRRNIREGIEYTADTAIIKTQDAFSPKSEFAQALRRNLREAVDFALIQVIDATIGNEELLQKIRRNMREGIEYAADTAISKSQGALSPKTEFAQTLRRNAKEAIEFTVIQIDDNLIAPYNKVVEIE</sequence>
<accession>A0A1E3XCF6</accession>
<name>A0A1E3XCF6_9BACT</name>
<protein>
    <submittedName>
        <fullName evidence="2">Uncharacterized protein</fullName>
    </submittedName>
</protein>
<dbReference type="EMBL" id="MAYW01000032">
    <property type="protein sequence ID" value="ODS33293.1"/>
    <property type="molecule type" value="Genomic_DNA"/>
</dbReference>
<dbReference type="Proteomes" id="UP000094056">
    <property type="component" value="Unassembled WGS sequence"/>
</dbReference>
<comment type="caution">
    <text evidence="2">The sequence shown here is derived from an EMBL/GenBank/DDBJ whole genome shotgun (WGS) entry which is preliminary data.</text>
</comment>
<evidence type="ECO:0000256" key="1">
    <source>
        <dbReference type="SAM" id="Phobius"/>
    </source>
</evidence>